<dbReference type="AlphaFoldDB" id="A0AAW1RYF0"/>
<sequence length="441" mass="48859">MGTRLQQPQHGMAVDQVPSILSSRNFLRNQKVPGSSQDAKLSCDGQLLGSVAFHCHWGGRFENLGSEATVTAATYLRDAELHHASVPTAMGSRMAADADGADMRFWKGGQEMCQLISFRRPSELEACHKEMLCQGPADQVEPLLRAGAAGDWQALLDAWPLLWQITFSASPQWATIAQHATQCGYMYLLQLFDTISHTDFAQLAPDIAVTAIQTGLRGHSIFSWLAIDSAFRHIWQEQICTAAARVGSLALMQWLHQPTWTWDRAVCASLLHSSHGWAELQRCPDQDIGSKYSSSALCTLAAEMGDTTTLRKLRLANWPCSFSVETCMALAETGQNRQLAWLMNGNRVRNLLNSLAWQDRHSRLADFAVTHDSLQLIAWQKEHSPAFIWHLNNKYKLAQSLATKTLLGQPLSACACDARDFAKAAACGDLRMLLQIVNMQP</sequence>
<accession>A0AAW1RYF0</accession>
<evidence type="ECO:0000313" key="2">
    <source>
        <dbReference type="Proteomes" id="UP001438707"/>
    </source>
</evidence>
<reference evidence="1 2" key="1">
    <citation type="journal article" date="2024" name="Nat. Commun.">
        <title>Phylogenomics reveals the evolutionary origins of lichenization in chlorophyte algae.</title>
        <authorList>
            <person name="Puginier C."/>
            <person name="Libourel C."/>
            <person name="Otte J."/>
            <person name="Skaloud P."/>
            <person name="Haon M."/>
            <person name="Grisel S."/>
            <person name="Petersen M."/>
            <person name="Berrin J.G."/>
            <person name="Delaux P.M."/>
            <person name="Dal Grande F."/>
            <person name="Keller J."/>
        </authorList>
    </citation>
    <scope>NUCLEOTIDE SEQUENCE [LARGE SCALE GENOMIC DNA]</scope>
    <source>
        <strain evidence="1 2">SAG 2145</strain>
    </source>
</reference>
<gene>
    <name evidence="1" type="ORF">WJX74_007510</name>
</gene>
<dbReference type="EMBL" id="JALJOS010000005">
    <property type="protein sequence ID" value="KAK9838994.1"/>
    <property type="molecule type" value="Genomic_DNA"/>
</dbReference>
<keyword evidence="2" id="KW-1185">Reference proteome</keyword>
<proteinExistence type="predicted"/>
<dbReference type="Proteomes" id="UP001438707">
    <property type="component" value="Unassembled WGS sequence"/>
</dbReference>
<protein>
    <submittedName>
        <fullName evidence="1">Uncharacterized protein</fullName>
    </submittedName>
</protein>
<comment type="caution">
    <text evidence="1">The sequence shown here is derived from an EMBL/GenBank/DDBJ whole genome shotgun (WGS) entry which is preliminary data.</text>
</comment>
<name>A0AAW1RYF0_9CHLO</name>
<organism evidence="1 2">
    <name type="scientific">Apatococcus lobatus</name>
    <dbReference type="NCBI Taxonomy" id="904363"/>
    <lineage>
        <taxon>Eukaryota</taxon>
        <taxon>Viridiplantae</taxon>
        <taxon>Chlorophyta</taxon>
        <taxon>core chlorophytes</taxon>
        <taxon>Trebouxiophyceae</taxon>
        <taxon>Chlorellales</taxon>
        <taxon>Chlorellaceae</taxon>
        <taxon>Apatococcus</taxon>
    </lineage>
</organism>
<evidence type="ECO:0000313" key="1">
    <source>
        <dbReference type="EMBL" id="KAK9838994.1"/>
    </source>
</evidence>